<evidence type="ECO:0000313" key="3">
    <source>
        <dbReference type="Proteomes" id="UP000306575"/>
    </source>
</evidence>
<name>A0A4V6F1Z5_9RHOB</name>
<feature type="transmembrane region" description="Helical" evidence="1">
    <location>
        <begin position="70"/>
        <end position="96"/>
    </location>
</feature>
<dbReference type="Proteomes" id="UP000306575">
    <property type="component" value="Unassembled WGS sequence"/>
</dbReference>
<keyword evidence="1" id="KW-0812">Transmembrane</keyword>
<organism evidence="2 3">
    <name type="scientific">Shimia litoralis</name>
    <dbReference type="NCBI Taxonomy" id="420403"/>
    <lineage>
        <taxon>Bacteria</taxon>
        <taxon>Pseudomonadati</taxon>
        <taxon>Pseudomonadota</taxon>
        <taxon>Alphaproteobacteria</taxon>
        <taxon>Rhodobacterales</taxon>
        <taxon>Roseobacteraceae</taxon>
    </lineage>
</organism>
<sequence>MSDIPPNTLHPMAPHHIPSFMPDAAGHDPMTFWMGMFMVVAILGLGTLYFRLHSLPEQMAHGVSGTQLQLVSILALIALFTHNNIFWVLALLLAAVKLPDYLTPLESIANSLKKSAAENTGDTPKEDGADV</sequence>
<proteinExistence type="predicted"/>
<reference evidence="2 3" key="1">
    <citation type="submission" date="2019-04" db="EMBL/GenBank/DDBJ databases">
        <title>Genome sequence of Pelagicola litoralis CL-ES2.</title>
        <authorList>
            <person name="Cao J."/>
        </authorList>
    </citation>
    <scope>NUCLEOTIDE SEQUENCE [LARGE SCALE GENOMIC DNA]</scope>
    <source>
        <strain evidence="2 3">CL-ES2</strain>
    </source>
</reference>
<evidence type="ECO:0000313" key="2">
    <source>
        <dbReference type="EMBL" id="TKZ20861.1"/>
    </source>
</evidence>
<keyword evidence="1" id="KW-0472">Membrane</keyword>
<dbReference type="RefSeq" id="WP_138015990.1">
    <property type="nucleotide sequence ID" value="NZ_SULI01000008.1"/>
</dbReference>
<dbReference type="OrthoDB" id="6228405at2"/>
<keyword evidence="3" id="KW-1185">Reference proteome</keyword>
<protein>
    <submittedName>
        <fullName evidence="2">Uncharacterized protein</fullName>
    </submittedName>
</protein>
<gene>
    <name evidence="2" type="ORF">FAP39_08575</name>
</gene>
<dbReference type="AlphaFoldDB" id="A0A4V6F1Z5"/>
<evidence type="ECO:0000256" key="1">
    <source>
        <dbReference type="SAM" id="Phobius"/>
    </source>
</evidence>
<keyword evidence="1" id="KW-1133">Transmembrane helix</keyword>
<dbReference type="EMBL" id="SULI01000008">
    <property type="protein sequence ID" value="TKZ20861.1"/>
    <property type="molecule type" value="Genomic_DNA"/>
</dbReference>
<comment type="caution">
    <text evidence="2">The sequence shown here is derived from an EMBL/GenBank/DDBJ whole genome shotgun (WGS) entry which is preliminary data.</text>
</comment>
<feature type="transmembrane region" description="Helical" evidence="1">
    <location>
        <begin position="30"/>
        <end position="50"/>
    </location>
</feature>
<accession>A0A4V6F1Z5</accession>